<reference evidence="2" key="1">
    <citation type="journal article" date="2021" name="PeerJ">
        <title>Extensive microbial diversity within the chicken gut microbiome revealed by metagenomics and culture.</title>
        <authorList>
            <person name="Gilroy R."/>
            <person name="Ravi A."/>
            <person name="Getino M."/>
            <person name="Pursley I."/>
            <person name="Horton D.L."/>
            <person name="Alikhan N.F."/>
            <person name="Baker D."/>
            <person name="Gharbi K."/>
            <person name="Hall N."/>
            <person name="Watson M."/>
            <person name="Adriaenssens E.M."/>
            <person name="Foster-Nyarko E."/>
            <person name="Jarju S."/>
            <person name="Secka A."/>
            <person name="Antonio M."/>
            <person name="Oren A."/>
            <person name="Chaudhuri R.R."/>
            <person name="La Ragione R."/>
            <person name="Hildebrand F."/>
            <person name="Pallen M.J."/>
        </authorList>
    </citation>
    <scope>NUCLEOTIDE SEQUENCE</scope>
    <source>
        <strain evidence="2">ChiGjej1B1-98</strain>
    </source>
</reference>
<keyword evidence="1" id="KW-1133">Transmembrane helix</keyword>
<gene>
    <name evidence="2" type="ORF">H9830_07620</name>
</gene>
<keyword evidence="1" id="KW-0812">Transmembrane</keyword>
<accession>A0A9D1YUY5</accession>
<dbReference type="Proteomes" id="UP000824005">
    <property type="component" value="Unassembled WGS sequence"/>
</dbReference>
<comment type="caution">
    <text evidence="2">The sequence shown here is derived from an EMBL/GenBank/DDBJ whole genome shotgun (WGS) entry which is preliminary data.</text>
</comment>
<feature type="transmembrane region" description="Helical" evidence="1">
    <location>
        <begin position="77"/>
        <end position="100"/>
    </location>
</feature>
<feature type="transmembrane region" description="Helical" evidence="1">
    <location>
        <begin position="41"/>
        <end position="65"/>
    </location>
</feature>
<evidence type="ECO:0000313" key="2">
    <source>
        <dbReference type="EMBL" id="HIY66130.1"/>
    </source>
</evidence>
<keyword evidence="1" id="KW-0472">Membrane</keyword>
<protein>
    <submittedName>
        <fullName evidence="2">Uncharacterized protein</fullName>
    </submittedName>
</protein>
<evidence type="ECO:0000256" key="1">
    <source>
        <dbReference type="SAM" id="Phobius"/>
    </source>
</evidence>
<organism evidence="2 3">
    <name type="scientific">Candidatus Agrococcus pullicola</name>
    <dbReference type="NCBI Taxonomy" id="2838429"/>
    <lineage>
        <taxon>Bacteria</taxon>
        <taxon>Bacillati</taxon>
        <taxon>Actinomycetota</taxon>
        <taxon>Actinomycetes</taxon>
        <taxon>Micrococcales</taxon>
        <taxon>Microbacteriaceae</taxon>
        <taxon>Agrococcus</taxon>
    </lineage>
</organism>
<dbReference type="AlphaFoldDB" id="A0A9D1YUY5"/>
<evidence type="ECO:0000313" key="3">
    <source>
        <dbReference type="Proteomes" id="UP000824005"/>
    </source>
</evidence>
<reference evidence="2" key="2">
    <citation type="submission" date="2021-04" db="EMBL/GenBank/DDBJ databases">
        <authorList>
            <person name="Gilroy R."/>
        </authorList>
    </citation>
    <scope>NUCLEOTIDE SEQUENCE</scope>
    <source>
        <strain evidence="2">ChiGjej1B1-98</strain>
    </source>
</reference>
<sequence>MQQVPAQGIRIGPARTGSDEEVAMASVVTGMSAAARAKRKVGFIIWGAVILAVWLLCSLAFAAFMEQAAPNFISAFVMGQMFGWIFFLLGVILLLIGIICEIRARSFNRRDIAQANALHDRLVAFSQTPRAAVYGDPGNAQIANARVIEIERHFDQQTEGAITGALETSMRMFSTSFGTSSASTYTGSDNRLDTYGSQSSVTSGTLNGTTIANLRMSKTTRANLMGDALFAVFEIDGNDTFRVVSMSAPGVRDWMSELIMAVANHFGGTSTHSGNVVAAWVPNLTGHFGPQDVSYATDRLKALAARPLEEREPVAITGTMIGRNAMIATQMSISSAAPLELLPVVFPRALGVALGAPEQRAELPHAAMA</sequence>
<proteinExistence type="predicted"/>
<name>A0A9D1YUY5_9MICO</name>
<dbReference type="EMBL" id="DXDC01000224">
    <property type="protein sequence ID" value="HIY66130.1"/>
    <property type="molecule type" value="Genomic_DNA"/>
</dbReference>